<dbReference type="STRING" id="679200.HMPREF9333_00913"/>
<evidence type="ECO:0008006" key="4">
    <source>
        <dbReference type="Google" id="ProtNLM"/>
    </source>
</evidence>
<dbReference type="HOGENOM" id="CLU_039030_0_0_9"/>
<dbReference type="RefSeq" id="WP_005540217.1">
    <property type="nucleotide sequence ID" value="NZ_JH378831.1"/>
</dbReference>
<accession>G5GH73</accession>
<dbReference type="OrthoDB" id="3182597at2"/>
<dbReference type="Proteomes" id="UP000003011">
    <property type="component" value="Unassembled WGS sequence"/>
</dbReference>
<reference evidence="2 3" key="1">
    <citation type="submission" date="2011-08" db="EMBL/GenBank/DDBJ databases">
        <title>The Genome Sequence of Johnsonella ignava ATCC 51276.</title>
        <authorList>
            <consortium name="The Broad Institute Genome Sequencing Platform"/>
            <person name="Earl A."/>
            <person name="Ward D."/>
            <person name="Feldgarden M."/>
            <person name="Gevers D."/>
            <person name="Izard J."/>
            <person name="Blanton J.M."/>
            <person name="Baranova O.V."/>
            <person name="Dewhirst F.E."/>
            <person name="Young S.K."/>
            <person name="Zeng Q."/>
            <person name="Gargeya S."/>
            <person name="Fitzgerald M."/>
            <person name="Haas B."/>
            <person name="Abouelleil A."/>
            <person name="Alvarado L."/>
            <person name="Arachchi H.M."/>
            <person name="Berlin A."/>
            <person name="Brown A."/>
            <person name="Chapman S.B."/>
            <person name="Chen Z."/>
            <person name="Dunbar C."/>
            <person name="Freedman E."/>
            <person name="Gearin G."/>
            <person name="Gellesch M."/>
            <person name="Goldberg J."/>
            <person name="Griggs A."/>
            <person name="Gujja S."/>
            <person name="Heiman D."/>
            <person name="Howarth C."/>
            <person name="Larson L."/>
            <person name="Lui A."/>
            <person name="MacDonald P.J.P."/>
            <person name="Montmayeur A."/>
            <person name="Murphy C."/>
            <person name="Neiman D."/>
            <person name="Pearson M."/>
            <person name="Priest M."/>
            <person name="Roberts A."/>
            <person name="Saif S."/>
            <person name="Shea T."/>
            <person name="Shenoy N."/>
            <person name="Sisk P."/>
            <person name="Stolte C."/>
            <person name="Sykes S."/>
            <person name="Wortman J."/>
            <person name="Nusbaum C."/>
            <person name="Birren B."/>
        </authorList>
    </citation>
    <scope>NUCLEOTIDE SEQUENCE [LARGE SCALE GENOMIC DNA]</scope>
    <source>
        <strain evidence="2 3">ATCC 51276</strain>
    </source>
</reference>
<proteinExistence type="predicted"/>
<dbReference type="AlphaFoldDB" id="G5GH73"/>
<evidence type="ECO:0000256" key="1">
    <source>
        <dbReference type="SAM" id="Phobius"/>
    </source>
</evidence>
<dbReference type="PANTHER" id="PTHR37826:SF3">
    <property type="entry name" value="J DOMAIN-CONTAINING PROTEIN"/>
    <property type="match status" value="1"/>
</dbReference>
<evidence type="ECO:0000313" key="2">
    <source>
        <dbReference type="EMBL" id="EHI55870.1"/>
    </source>
</evidence>
<dbReference type="PATRIC" id="fig|679200.3.peg.963"/>
<dbReference type="Gene3D" id="2.20.28.30">
    <property type="entry name" value="RNA polymerase ii, chain L"/>
    <property type="match status" value="2"/>
</dbReference>
<evidence type="ECO:0000313" key="3">
    <source>
        <dbReference type="Proteomes" id="UP000003011"/>
    </source>
</evidence>
<comment type="caution">
    <text evidence="2">The sequence shown here is derived from an EMBL/GenBank/DDBJ whole genome shotgun (WGS) entry which is preliminary data.</text>
</comment>
<sequence length="363" mass="41642">MDALLYKCPSCGAELKFNPQTQGYKCDYCLLEYSQEELDSKFAQQEERALNESAQNEHIEDVFNADENTAAEQALLYNCPNCGAQIVTDQTTAATFCYYCHSPVILSGRLDGADTPDYVIPFEIDRNTAQQIFSAWITKKKYVPKDFYSNDQIDKLSGVYFPYILYNCRIHACIDATAQKNSVRRIGNTEYTDIDSYHIKKEGDMDLNNIARNALKKANKVLVEGVLPYDFAKAVQFKMSYLSGFMAERKDMQVSDFEKNIEAEVHSYAMQKLDDYTAGYSDINIFKKEAAIIQDSWKYALMPVWTLTYNDRKNNKIYYFSINGQKGNVIGKLPVDSKKLMIHFLLIAAFCMVIFLLFSYFIL</sequence>
<keyword evidence="1" id="KW-0472">Membrane</keyword>
<organism evidence="2 3">
    <name type="scientific">Johnsonella ignava ATCC 51276</name>
    <dbReference type="NCBI Taxonomy" id="679200"/>
    <lineage>
        <taxon>Bacteria</taxon>
        <taxon>Bacillati</taxon>
        <taxon>Bacillota</taxon>
        <taxon>Clostridia</taxon>
        <taxon>Lachnospirales</taxon>
        <taxon>Lachnospiraceae</taxon>
        <taxon>Johnsonella</taxon>
    </lineage>
</organism>
<keyword evidence="3" id="KW-1185">Reference proteome</keyword>
<keyword evidence="1" id="KW-0812">Transmembrane</keyword>
<protein>
    <recommendedName>
        <fullName evidence="4">TFIIB-type zinc ribbon-containing protein</fullName>
    </recommendedName>
</protein>
<dbReference type="PANTHER" id="PTHR37826">
    <property type="entry name" value="FLOTILLIN BAND_7_5 DOMAIN PROTEIN"/>
    <property type="match status" value="1"/>
</dbReference>
<dbReference type="EMBL" id="ACZL01000015">
    <property type="protein sequence ID" value="EHI55870.1"/>
    <property type="molecule type" value="Genomic_DNA"/>
</dbReference>
<name>G5GH73_9FIRM</name>
<keyword evidence="1" id="KW-1133">Transmembrane helix</keyword>
<gene>
    <name evidence="2" type="ORF">HMPREF9333_00913</name>
</gene>
<feature type="transmembrane region" description="Helical" evidence="1">
    <location>
        <begin position="340"/>
        <end position="362"/>
    </location>
</feature>
<dbReference type="eggNOG" id="COG1645">
    <property type="taxonomic scope" value="Bacteria"/>
</dbReference>